<gene>
    <name evidence="1" type="ORF">H1D41_10615</name>
</gene>
<sequence>MVDITPEKGQSAEGILSSAEIVFRGAEKVLKDRIRLLEAGGGPVDSAVKKELASYNETLGYFVKEGQKLEERRAKLKGVARDGAGYALDLGKARIEIGRRLACLRDASGTGRVSE</sequence>
<evidence type="ECO:0000313" key="2">
    <source>
        <dbReference type="Proteomes" id="UP000640583"/>
    </source>
</evidence>
<dbReference type="AlphaFoldDB" id="A0A8J7IXR8"/>
<name>A0A8J7IXR8_9RHOB</name>
<evidence type="ECO:0000313" key="1">
    <source>
        <dbReference type="EMBL" id="MBI1494089.1"/>
    </source>
</evidence>
<protein>
    <submittedName>
        <fullName evidence="1">Uncharacterized protein</fullName>
    </submittedName>
</protein>
<reference evidence="1" key="1">
    <citation type="submission" date="2020-10" db="EMBL/GenBank/DDBJ databases">
        <title>Paenihalocynthiibacter styelae gen. nov., sp. nov., isolated from stalked sea squirt Styela clava.</title>
        <authorList>
            <person name="Kim Y.-O."/>
            <person name="Yoon J.-H."/>
        </authorList>
    </citation>
    <scope>NUCLEOTIDE SEQUENCE</scope>
    <source>
        <strain evidence="1">MYP1-1</strain>
    </source>
</reference>
<proteinExistence type="predicted"/>
<dbReference type="EMBL" id="JADCKQ010000007">
    <property type="protein sequence ID" value="MBI1494089.1"/>
    <property type="molecule type" value="Genomic_DNA"/>
</dbReference>
<dbReference type="Proteomes" id="UP000640583">
    <property type="component" value="Unassembled WGS sequence"/>
</dbReference>
<comment type="caution">
    <text evidence="1">The sequence shown here is derived from an EMBL/GenBank/DDBJ whole genome shotgun (WGS) entry which is preliminary data.</text>
</comment>
<accession>A0A8J7IXR8</accession>
<organism evidence="1 2">
    <name type="scientific">Halocynthiibacter styelae</name>
    <dbReference type="NCBI Taxonomy" id="2761955"/>
    <lineage>
        <taxon>Bacteria</taxon>
        <taxon>Pseudomonadati</taxon>
        <taxon>Pseudomonadota</taxon>
        <taxon>Alphaproteobacteria</taxon>
        <taxon>Rhodobacterales</taxon>
        <taxon>Paracoccaceae</taxon>
        <taxon>Halocynthiibacter</taxon>
    </lineage>
</organism>
<dbReference type="RefSeq" id="WP_107498060.1">
    <property type="nucleotide sequence ID" value="NZ_JADCKQ010000007.1"/>
</dbReference>
<keyword evidence="2" id="KW-1185">Reference proteome</keyword>